<dbReference type="InterPro" id="IPR010982">
    <property type="entry name" value="Lambda_DNA-bd_dom_sf"/>
</dbReference>
<dbReference type="AlphaFoldDB" id="A0A916WEY6"/>
<dbReference type="InterPro" id="IPR000843">
    <property type="entry name" value="HTH_LacI"/>
</dbReference>
<reference evidence="6" key="1">
    <citation type="journal article" date="2014" name="Int. J. Syst. Evol. Microbiol.">
        <title>Complete genome sequence of Corynebacterium casei LMG S-19264T (=DSM 44701T), isolated from a smear-ripened cheese.</title>
        <authorList>
            <consortium name="US DOE Joint Genome Institute (JGI-PGF)"/>
            <person name="Walter F."/>
            <person name="Albersmeier A."/>
            <person name="Kalinowski J."/>
            <person name="Ruckert C."/>
        </authorList>
    </citation>
    <scope>NUCLEOTIDE SEQUENCE</scope>
    <source>
        <strain evidence="6">CGMCC 1.15082</strain>
    </source>
</reference>
<evidence type="ECO:0000256" key="3">
    <source>
        <dbReference type="ARBA" id="ARBA00023163"/>
    </source>
</evidence>
<protein>
    <submittedName>
        <fullName evidence="6">LacI family transcriptional regulator</fullName>
    </submittedName>
</protein>
<accession>A0A916WEY6</accession>
<dbReference type="GO" id="GO:0000976">
    <property type="term" value="F:transcription cis-regulatory region binding"/>
    <property type="evidence" value="ECO:0007669"/>
    <property type="project" value="TreeGrafter"/>
</dbReference>
<dbReference type="Gene3D" id="3.40.50.2300">
    <property type="match status" value="2"/>
</dbReference>
<keyword evidence="7" id="KW-1185">Reference proteome</keyword>
<dbReference type="InterPro" id="IPR046335">
    <property type="entry name" value="LacI/GalR-like_sensor"/>
</dbReference>
<dbReference type="InterPro" id="IPR028082">
    <property type="entry name" value="Peripla_BP_I"/>
</dbReference>
<evidence type="ECO:0000313" key="7">
    <source>
        <dbReference type="Proteomes" id="UP000646478"/>
    </source>
</evidence>
<dbReference type="InterPro" id="IPR001387">
    <property type="entry name" value="Cro/C1-type_HTH"/>
</dbReference>
<evidence type="ECO:0000313" key="6">
    <source>
        <dbReference type="EMBL" id="GGA94194.1"/>
    </source>
</evidence>
<comment type="caution">
    <text evidence="6">The sequence shown here is derived from an EMBL/GenBank/DDBJ whole genome shotgun (WGS) entry which is preliminary data.</text>
</comment>
<dbReference type="CDD" id="cd01392">
    <property type="entry name" value="HTH_LacI"/>
    <property type="match status" value="1"/>
</dbReference>
<evidence type="ECO:0000256" key="1">
    <source>
        <dbReference type="ARBA" id="ARBA00023015"/>
    </source>
</evidence>
<dbReference type="EMBL" id="BMHH01000008">
    <property type="protein sequence ID" value="GGA94194.1"/>
    <property type="molecule type" value="Genomic_DNA"/>
</dbReference>
<sequence>MLRINEVNVAVSGKRATQREVAERAGVAQATVSLVLNGGRDKVAPETAERIEAAIADLGYQPNHFAQALRTQRTRVIACVVPDLANPFYPSLVVAVQKVARAAGYEVITIDTEGRAANEKQVVMAARQGRFDGVVGVFFNLGAKDLEPLGKAGVPVVRIEASRKSGGPLPIDDLFIDNLTAALKLTRHLINLGHRRIAMIAAPGGPQRFRLQGYLDAMASIGADPMAFDAVTFTLEAGRDVVDRLLVAAQRPTAIIAANDLMAIGVMQGLVARGLRIPEDISVAGFDDILASALVTPALTTVAQFQDRLGARAAKILLERLANGRSDPGRAEEMSFELVIRASVAPPAEQPDQ</sequence>
<dbReference type="GO" id="GO:0003700">
    <property type="term" value="F:DNA-binding transcription factor activity"/>
    <property type="evidence" value="ECO:0007669"/>
    <property type="project" value="TreeGrafter"/>
</dbReference>
<evidence type="ECO:0000259" key="4">
    <source>
        <dbReference type="PROSITE" id="PS50932"/>
    </source>
</evidence>
<dbReference type="Pfam" id="PF13377">
    <property type="entry name" value="Peripla_BP_3"/>
    <property type="match status" value="1"/>
</dbReference>
<dbReference type="Proteomes" id="UP000646478">
    <property type="component" value="Unassembled WGS sequence"/>
</dbReference>
<name>A0A916WEY6_9HYPH</name>
<dbReference type="SUPFAM" id="SSF53822">
    <property type="entry name" value="Periplasmic binding protein-like I"/>
    <property type="match status" value="1"/>
</dbReference>
<organism evidence="6 7">
    <name type="scientific">Brucella endophytica</name>
    <dbReference type="NCBI Taxonomy" id="1963359"/>
    <lineage>
        <taxon>Bacteria</taxon>
        <taxon>Pseudomonadati</taxon>
        <taxon>Pseudomonadota</taxon>
        <taxon>Alphaproteobacteria</taxon>
        <taxon>Hyphomicrobiales</taxon>
        <taxon>Brucellaceae</taxon>
        <taxon>Brucella/Ochrobactrum group</taxon>
        <taxon>Brucella</taxon>
    </lineage>
</organism>
<gene>
    <name evidence="6" type="primary">purR8</name>
    <name evidence="6" type="ORF">GCM10011491_23020</name>
</gene>
<keyword evidence="3" id="KW-0804">Transcription</keyword>
<dbReference type="Pfam" id="PF00356">
    <property type="entry name" value="LacI"/>
    <property type="match status" value="1"/>
</dbReference>
<dbReference type="CDD" id="cd06267">
    <property type="entry name" value="PBP1_LacI_sugar_binding-like"/>
    <property type="match status" value="1"/>
</dbReference>
<dbReference type="PANTHER" id="PTHR30146">
    <property type="entry name" value="LACI-RELATED TRANSCRIPTIONAL REPRESSOR"/>
    <property type="match status" value="1"/>
</dbReference>
<proteinExistence type="predicted"/>
<feature type="domain" description="HTH cro/C1-type" evidence="5">
    <location>
        <begin position="17"/>
        <end position="61"/>
    </location>
</feature>
<keyword evidence="1" id="KW-0805">Transcription regulation</keyword>
<feature type="domain" description="HTH lacI-type" evidence="4">
    <location>
        <begin position="16"/>
        <end position="71"/>
    </location>
</feature>
<dbReference type="Gene3D" id="1.10.260.40">
    <property type="entry name" value="lambda repressor-like DNA-binding domains"/>
    <property type="match status" value="1"/>
</dbReference>
<dbReference type="SMART" id="SM00354">
    <property type="entry name" value="HTH_LACI"/>
    <property type="match status" value="1"/>
</dbReference>
<reference evidence="6" key="2">
    <citation type="submission" date="2020-09" db="EMBL/GenBank/DDBJ databases">
        <authorList>
            <person name="Sun Q."/>
            <person name="Zhou Y."/>
        </authorList>
    </citation>
    <scope>NUCLEOTIDE SEQUENCE</scope>
    <source>
        <strain evidence="6">CGMCC 1.15082</strain>
    </source>
</reference>
<dbReference type="PROSITE" id="PS50932">
    <property type="entry name" value="HTH_LACI_2"/>
    <property type="match status" value="1"/>
</dbReference>
<evidence type="ECO:0000259" key="5">
    <source>
        <dbReference type="PROSITE" id="PS50943"/>
    </source>
</evidence>
<dbReference type="PANTHER" id="PTHR30146:SF109">
    <property type="entry name" value="HTH-TYPE TRANSCRIPTIONAL REGULATOR GALS"/>
    <property type="match status" value="1"/>
</dbReference>
<dbReference type="PROSITE" id="PS50943">
    <property type="entry name" value="HTH_CROC1"/>
    <property type="match status" value="1"/>
</dbReference>
<keyword evidence="2" id="KW-0238">DNA-binding</keyword>
<evidence type="ECO:0000256" key="2">
    <source>
        <dbReference type="ARBA" id="ARBA00023125"/>
    </source>
</evidence>
<dbReference type="SUPFAM" id="SSF47413">
    <property type="entry name" value="lambda repressor-like DNA-binding domains"/>
    <property type="match status" value="1"/>
</dbReference>